<gene>
    <name evidence="1" type="ORF">METZ01_LOCUS461588</name>
</gene>
<evidence type="ECO:0000313" key="1">
    <source>
        <dbReference type="EMBL" id="SVE08734.1"/>
    </source>
</evidence>
<proteinExistence type="predicted"/>
<accession>A0A383AM28</accession>
<reference evidence="1" key="1">
    <citation type="submission" date="2018-05" db="EMBL/GenBank/DDBJ databases">
        <authorList>
            <person name="Lanie J.A."/>
            <person name="Ng W.-L."/>
            <person name="Kazmierczak K.M."/>
            <person name="Andrzejewski T.M."/>
            <person name="Davidsen T.M."/>
            <person name="Wayne K.J."/>
            <person name="Tettelin H."/>
            <person name="Glass J.I."/>
            <person name="Rusch D."/>
            <person name="Podicherti R."/>
            <person name="Tsui H.-C.T."/>
            <person name="Winkler M.E."/>
        </authorList>
    </citation>
    <scope>NUCLEOTIDE SEQUENCE</scope>
</reference>
<name>A0A383AM28_9ZZZZ</name>
<dbReference type="EMBL" id="UINC01193226">
    <property type="protein sequence ID" value="SVE08734.1"/>
    <property type="molecule type" value="Genomic_DNA"/>
</dbReference>
<sequence>LEVSGGKERRVVSVPCREPSLRGTAMGSLGIRGVDWLCGMGDPGNVAEHSL</sequence>
<organism evidence="1">
    <name type="scientific">marine metagenome</name>
    <dbReference type="NCBI Taxonomy" id="408172"/>
    <lineage>
        <taxon>unclassified sequences</taxon>
        <taxon>metagenomes</taxon>
        <taxon>ecological metagenomes</taxon>
    </lineage>
</organism>
<dbReference type="AlphaFoldDB" id="A0A383AM28"/>
<protein>
    <submittedName>
        <fullName evidence="1">Uncharacterized protein</fullName>
    </submittedName>
</protein>
<feature type="non-terminal residue" evidence="1">
    <location>
        <position position="51"/>
    </location>
</feature>
<feature type="non-terminal residue" evidence="1">
    <location>
        <position position="1"/>
    </location>
</feature>